<dbReference type="KEGG" id="mamp:MAMA39_04440"/>
<reference evidence="1 2" key="1">
    <citation type="journal article" date="2015" name="Clin. Infect. Dis.">
        <title>Genomic Investigations unmask Mycoplasma amphoriforme, a new respiratory pathogen.</title>
        <authorList>
            <person name="Gillespie S.H."/>
            <person name="Ling C.L."/>
            <person name="Oravcova K."/>
            <person name="Pinheiro M."/>
            <person name="Wells L."/>
            <person name="Bryant J.M."/>
            <person name="McHugh T.D."/>
            <person name="Bebear C."/>
            <person name="Webster D."/>
            <person name="Harris S.R."/>
            <person name="Seth-Smith H.M."/>
            <person name="Thomson N.R."/>
        </authorList>
    </citation>
    <scope>NUCLEOTIDE SEQUENCE [LARGE SCALE GENOMIC DNA]</scope>
    <source>
        <strain evidence="1 2">A39</strain>
    </source>
</reference>
<evidence type="ECO:0000313" key="1">
    <source>
        <dbReference type="EMBL" id="CDN40563.1"/>
    </source>
</evidence>
<accession>A0A292IIQ7</accession>
<proteinExistence type="predicted"/>
<protein>
    <submittedName>
        <fullName evidence="1">Uncharacterized protein</fullName>
    </submittedName>
</protein>
<keyword evidence="2" id="KW-1185">Reference proteome</keyword>
<name>A0A292IIQ7_9MOLU</name>
<evidence type="ECO:0000313" key="2">
    <source>
        <dbReference type="Proteomes" id="UP000261764"/>
    </source>
</evidence>
<sequence length="229" mass="26299">MSQMIQKGLKSKIKDDSSLDSQYAFDLGDFFCVDNNHKFIHEQDVKKFLDVITQGKYPFSSSEQYVNQLDHTFWLLPSVAAAKVLKKLLNNHEFFKNFEIVLAVGKGSSSSQTTNEFGTGFRKNQKSFNKVREAIDKPHSKTITLSVGQLTTGVTVPEWTGVLMLRNIESACLYFQSAFWVQNPHEYEVENEQHEKFLAIKENAYIFDFAPEQRLKFCDDFATRLLVGE</sequence>
<dbReference type="AlphaFoldDB" id="A0A292IIQ7"/>
<organism evidence="1 2">
    <name type="scientific">Mycoplasma amphoriforme A39</name>
    <dbReference type="NCBI Taxonomy" id="572419"/>
    <lineage>
        <taxon>Bacteria</taxon>
        <taxon>Bacillati</taxon>
        <taxon>Mycoplasmatota</taxon>
        <taxon>Mollicutes</taxon>
        <taxon>Mycoplasmataceae</taxon>
        <taxon>Mycoplasma</taxon>
    </lineage>
</organism>
<gene>
    <name evidence="1" type="ORF">MAMA39_04440</name>
</gene>
<dbReference type="Proteomes" id="UP000261764">
    <property type="component" value="Chromosome I"/>
</dbReference>
<dbReference type="EMBL" id="HG937516">
    <property type="protein sequence ID" value="CDN40563.1"/>
    <property type="molecule type" value="Genomic_DNA"/>
</dbReference>